<dbReference type="PANTHER" id="PTHR12930">
    <property type="entry name" value="ZINC FINGER PROTEIN 183"/>
    <property type="match status" value="1"/>
</dbReference>
<dbReference type="SUPFAM" id="SSF57850">
    <property type="entry name" value="RING/U-box"/>
    <property type="match status" value="1"/>
</dbReference>
<feature type="compositionally biased region" description="Low complexity" evidence="1">
    <location>
        <begin position="56"/>
        <end position="67"/>
    </location>
</feature>
<organism evidence="2">
    <name type="scientific">Cyprideis torosa</name>
    <dbReference type="NCBI Taxonomy" id="163714"/>
    <lineage>
        <taxon>Eukaryota</taxon>
        <taxon>Metazoa</taxon>
        <taxon>Ecdysozoa</taxon>
        <taxon>Arthropoda</taxon>
        <taxon>Crustacea</taxon>
        <taxon>Oligostraca</taxon>
        <taxon>Ostracoda</taxon>
        <taxon>Podocopa</taxon>
        <taxon>Podocopida</taxon>
        <taxon>Cytherocopina</taxon>
        <taxon>Cytheroidea</taxon>
        <taxon>Cytherideidae</taxon>
        <taxon>Cyprideis</taxon>
    </lineage>
</organism>
<dbReference type="SUPFAM" id="SSF90229">
    <property type="entry name" value="CCCH zinc finger"/>
    <property type="match status" value="1"/>
</dbReference>
<accession>A0A7R8W488</accession>
<feature type="region of interest" description="Disordered" evidence="1">
    <location>
        <begin position="26"/>
        <end position="134"/>
    </location>
</feature>
<dbReference type="PANTHER" id="PTHR12930:SF0">
    <property type="entry name" value="RING FINGER PROTEIN 113B"/>
    <property type="match status" value="1"/>
</dbReference>
<dbReference type="Gene3D" id="3.30.40.10">
    <property type="entry name" value="Zinc/RING finger domain, C3HC4 (zinc finger)"/>
    <property type="match status" value="1"/>
</dbReference>
<dbReference type="InterPro" id="IPR013083">
    <property type="entry name" value="Znf_RING/FYVE/PHD"/>
</dbReference>
<sequence length="360" mass="40061">MKEMIRWCLSSARSIDSKQNANAGSLMMSEAPSTSGCVFFRRRGRGAGGRKRKLSRSSSSSEGEGSAVVRTERKPVTQRGLVQKTADKGQTFRAKQEDSSDGDEQESVVAPSTSALSTSYASKRTKEREGPADMGATKVVEIDTAIDRDAQAAFERAKQLKEKEDDGTYKGLMSYDLAYKKAKDTPKGNASSGFVRKGPIRAPEHLRATVRWDYAPDICKDYKETGFCGFGDSCKFLHDRSDYKHGWQIERELEEGRYGHDDEDASRYEIDSDSDEDIPFKCSLCRSSFKDPVVTKCKHYFCEKCALKQYKKSTRCYACGVQTGGVFMPAKKITEKLEARKAAKAAARKELEGDDDDDSD</sequence>
<feature type="compositionally biased region" description="Polar residues" evidence="1">
    <location>
        <begin position="110"/>
        <end position="122"/>
    </location>
</feature>
<dbReference type="FunFam" id="3.30.40.10:FF:000045">
    <property type="entry name" value="RING finger protein 113A"/>
    <property type="match status" value="1"/>
</dbReference>
<dbReference type="EMBL" id="OB660402">
    <property type="protein sequence ID" value="CAD7224587.1"/>
    <property type="molecule type" value="Genomic_DNA"/>
</dbReference>
<dbReference type="PROSITE" id="PS50089">
    <property type="entry name" value="ZF_RING_2"/>
    <property type="match status" value="1"/>
</dbReference>
<dbReference type="CDD" id="cd16539">
    <property type="entry name" value="RING-HC_RNF113A_B"/>
    <property type="match status" value="1"/>
</dbReference>
<dbReference type="GO" id="GO:0046872">
    <property type="term" value="F:metal ion binding"/>
    <property type="evidence" value="ECO:0007669"/>
    <property type="project" value="InterPro"/>
</dbReference>
<dbReference type="InterPro" id="IPR001841">
    <property type="entry name" value="Znf_RING"/>
</dbReference>
<dbReference type="Pfam" id="PF13923">
    <property type="entry name" value="zf-C3HC4_2"/>
    <property type="match status" value="1"/>
</dbReference>
<dbReference type="OrthoDB" id="25761at2759"/>
<name>A0A7R8W488_9CRUS</name>
<dbReference type="Pfam" id="PF00642">
    <property type="entry name" value="zf-CCCH"/>
    <property type="match status" value="1"/>
</dbReference>
<dbReference type="AlphaFoldDB" id="A0A7R8W488"/>
<dbReference type="InterPro" id="IPR036855">
    <property type="entry name" value="Znf_CCCH_sf"/>
</dbReference>
<gene>
    <name evidence="2" type="ORF">CTOB1V02_LOCUS2544</name>
</gene>
<dbReference type="InterPro" id="IPR039971">
    <property type="entry name" value="CWC24-like"/>
</dbReference>
<dbReference type="PROSITE" id="PS50103">
    <property type="entry name" value="ZF_C3H1"/>
    <property type="match status" value="1"/>
</dbReference>
<reference evidence="2" key="1">
    <citation type="submission" date="2020-11" db="EMBL/GenBank/DDBJ databases">
        <authorList>
            <person name="Tran Van P."/>
        </authorList>
    </citation>
    <scope>NUCLEOTIDE SEQUENCE</scope>
</reference>
<feature type="compositionally biased region" description="Basic residues" evidence="1">
    <location>
        <begin position="40"/>
        <end position="55"/>
    </location>
</feature>
<dbReference type="InterPro" id="IPR000571">
    <property type="entry name" value="Znf_CCCH"/>
</dbReference>
<dbReference type="GO" id="GO:0034247">
    <property type="term" value="P:snoRNA splicing"/>
    <property type="evidence" value="ECO:0007669"/>
    <property type="project" value="TreeGrafter"/>
</dbReference>
<evidence type="ECO:0000313" key="2">
    <source>
        <dbReference type="EMBL" id="CAD7224587.1"/>
    </source>
</evidence>
<protein>
    <submittedName>
        <fullName evidence="2">Uncharacterized protein</fullName>
    </submittedName>
</protein>
<dbReference type="SMART" id="SM00184">
    <property type="entry name" value="RING"/>
    <property type="match status" value="1"/>
</dbReference>
<dbReference type="PROSITE" id="PS00518">
    <property type="entry name" value="ZF_RING_1"/>
    <property type="match status" value="1"/>
</dbReference>
<evidence type="ECO:0000256" key="1">
    <source>
        <dbReference type="SAM" id="MobiDB-lite"/>
    </source>
</evidence>
<dbReference type="GO" id="GO:0005684">
    <property type="term" value="C:U2-type spliceosomal complex"/>
    <property type="evidence" value="ECO:0007669"/>
    <property type="project" value="TreeGrafter"/>
</dbReference>
<dbReference type="InterPro" id="IPR017907">
    <property type="entry name" value="Znf_RING_CS"/>
</dbReference>
<proteinExistence type="predicted"/>
<dbReference type="SMART" id="SM00356">
    <property type="entry name" value="ZnF_C3H1"/>
    <property type="match status" value="1"/>
</dbReference>